<keyword evidence="2" id="KW-0418">Kinase</keyword>
<dbReference type="GO" id="GO:0005886">
    <property type="term" value="C:plasma membrane"/>
    <property type="evidence" value="ECO:0007669"/>
    <property type="project" value="TreeGrafter"/>
</dbReference>
<dbReference type="SMART" id="SM00065">
    <property type="entry name" value="GAF"/>
    <property type="match status" value="1"/>
</dbReference>
<dbReference type="SUPFAM" id="SSF55781">
    <property type="entry name" value="GAF domain-like"/>
    <property type="match status" value="1"/>
</dbReference>
<dbReference type="Gene3D" id="3.40.50.2300">
    <property type="match status" value="1"/>
</dbReference>
<dbReference type="SMART" id="SM00448">
    <property type="entry name" value="REC"/>
    <property type="match status" value="1"/>
</dbReference>
<name>C1D2S4_DEIDV</name>
<keyword evidence="6" id="KW-0614">Plasmid</keyword>
<dbReference type="InterPro" id="IPR001789">
    <property type="entry name" value="Sig_transdc_resp-reg_receiver"/>
</dbReference>
<dbReference type="Pfam" id="PF00990">
    <property type="entry name" value="GGDEF"/>
    <property type="match status" value="1"/>
</dbReference>
<dbReference type="HOGENOM" id="CLU_000445_11_28_0"/>
<dbReference type="SUPFAM" id="SSF55073">
    <property type="entry name" value="Nucleotide cyclase"/>
    <property type="match status" value="1"/>
</dbReference>
<feature type="domain" description="GGDEF" evidence="5">
    <location>
        <begin position="334"/>
        <end position="463"/>
    </location>
</feature>
<dbReference type="EMBL" id="CP001116">
    <property type="protein sequence ID" value="ACO47713.1"/>
    <property type="molecule type" value="Genomic_DNA"/>
</dbReference>
<feature type="domain" description="Response regulatory" evidence="4">
    <location>
        <begin position="7"/>
        <end position="124"/>
    </location>
</feature>
<dbReference type="GO" id="GO:0016301">
    <property type="term" value="F:kinase activity"/>
    <property type="evidence" value="ECO:0007669"/>
    <property type="project" value="UniProtKB-KW"/>
</dbReference>
<gene>
    <name evidence="6" type="ordered locus">Deide_2p00540</name>
</gene>
<feature type="modified residue" description="4-aspartylphosphate" evidence="3">
    <location>
        <position position="59"/>
    </location>
</feature>
<dbReference type="SMART" id="SM00267">
    <property type="entry name" value="GGDEF"/>
    <property type="match status" value="1"/>
</dbReference>
<protein>
    <submittedName>
        <fullName evidence="6">Response regulator with GAF and GGDEF domains</fullName>
    </submittedName>
</protein>
<dbReference type="CDD" id="cd01949">
    <property type="entry name" value="GGDEF"/>
    <property type="match status" value="1"/>
</dbReference>
<dbReference type="InterPro" id="IPR029016">
    <property type="entry name" value="GAF-like_dom_sf"/>
</dbReference>
<dbReference type="PANTHER" id="PTHR45138:SF9">
    <property type="entry name" value="DIGUANYLATE CYCLASE DGCM-RELATED"/>
    <property type="match status" value="1"/>
</dbReference>
<dbReference type="GO" id="GO:0000160">
    <property type="term" value="P:phosphorelay signal transduction system"/>
    <property type="evidence" value="ECO:0007669"/>
    <property type="project" value="InterPro"/>
</dbReference>
<keyword evidence="7" id="KW-1185">Reference proteome</keyword>
<evidence type="ECO:0000259" key="5">
    <source>
        <dbReference type="PROSITE" id="PS50887"/>
    </source>
</evidence>
<dbReference type="PROSITE" id="PS50887">
    <property type="entry name" value="GGDEF"/>
    <property type="match status" value="1"/>
</dbReference>
<evidence type="ECO:0000256" key="3">
    <source>
        <dbReference type="PROSITE-ProRule" id="PRU00169"/>
    </source>
</evidence>
<dbReference type="GO" id="GO:1902201">
    <property type="term" value="P:negative regulation of bacterial-type flagellum-dependent cell motility"/>
    <property type="evidence" value="ECO:0007669"/>
    <property type="project" value="TreeGrafter"/>
</dbReference>
<sequence length="463" mass="51296">MIPEELRVLIVDDDESDAFLTEELLLEIETWSCRVDWVSSAHEAETHFRAQMHDVYLIDYRLGAKSGLDVLDLLRASGCSAPAILLSGVDNHGVDIAGMRLGAADYLVKSGLSAVVLERALRYALERSRLLREVHQARQEAETLFTLSVTLERSNRVEDVMREACALLGSAVGVDALLLWQVRDDHAFLLRLHGEVGTDFLEYRQRGVPRSPAFIWQAVDEHQPLYVEHAAASPLVLPLYKKAGVRSLAHLPVEVNGKVYVLSSLRLGREHWTVDERRMLEAGARSIGVALERRENLELLATAASTDVLTGLGNRRAFDQAFDVALNSASRHGVEVSVVSFDLDGLKAVNDHEGHARGDDFLRAFAQTMREGLRREDQLYRVGGDEFAAILNHTGAAGSGAVLRRVRRAVDALREAGFPQADVSAGIASYPAEAQTPGDLLRLSDERMYRQKDAHRIQQAKRS</sequence>
<dbReference type="KEGG" id="ddr:Deide_2p00540"/>
<evidence type="ECO:0000256" key="1">
    <source>
        <dbReference type="ARBA" id="ARBA00022679"/>
    </source>
</evidence>
<keyword evidence="1" id="KW-0808">Transferase</keyword>
<evidence type="ECO:0000313" key="6">
    <source>
        <dbReference type="EMBL" id="ACO47713.1"/>
    </source>
</evidence>
<dbReference type="Proteomes" id="UP000002208">
    <property type="component" value="Plasmid 2"/>
</dbReference>
<dbReference type="InterPro" id="IPR029787">
    <property type="entry name" value="Nucleotide_cyclase"/>
</dbReference>
<dbReference type="PROSITE" id="PS50110">
    <property type="entry name" value="RESPONSE_REGULATORY"/>
    <property type="match status" value="1"/>
</dbReference>
<dbReference type="OrthoDB" id="9771372at2"/>
<dbReference type="RefSeq" id="WP_012695186.1">
    <property type="nucleotide sequence ID" value="NC_012529.1"/>
</dbReference>
<dbReference type="Gene3D" id="3.30.450.40">
    <property type="match status" value="1"/>
</dbReference>
<dbReference type="InterPro" id="IPR043128">
    <property type="entry name" value="Rev_trsase/Diguanyl_cyclase"/>
</dbReference>
<dbReference type="GO" id="GO:0043709">
    <property type="term" value="P:cell adhesion involved in single-species biofilm formation"/>
    <property type="evidence" value="ECO:0007669"/>
    <property type="project" value="TreeGrafter"/>
</dbReference>
<dbReference type="Pfam" id="PF00072">
    <property type="entry name" value="Response_reg"/>
    <property type="match status" value="1"/>
</dbReference>
<dbReference type="GO" id="GO:0052621">
    <property type="term" value="F:diguanylate cyclase activity"/>
    <property type="evidence" value="ECO:0007669"/>
    <property type="project" value="TreeGrafter"/>
</dbReference>
<geneLocation type="plasmid" evidence="7">
    <name>pDeide2</name>
</geneLocation>
<proteinExistence type="predicted"/>
<dbReference type="PANTHER" id="PTHR45138">
    <property type="entry name" value="REGULATORY COMPONENTS OF SENSORY TRANSDUCTION SYSTEM"/>
    <property type="match status" value="1"/>
</dbReference>
<dbReference type="Gene3D" id="3.30.70.270">
    <property type="match status" value="1"/>
</dbReference>
<dbReference type="AlphaFoldDB" id="C1D2S4"/>
<evidence type="ECO:0000256" key="2">
    <source>
        <dbReference type="ARBA" id="ARBA00022777"/>
    </source>
</evidence>
<dbReference type="InterPro" id="IPR000160">
    <property type="entry name" value="GGDEF_dom"/>
</dbReference>
<dbReference type="InterPro" id="IPR011006">
    <property type="entry name" value="CheY-like_superfamily"/>
</dbReference>
<evidence type="ECO:0000259" key="4">
    <source>
        <dbReference type="PROSITE" id="PS50110"/>
    </source>
</evidence>
<dbReference type="InterPro" id="IPR003018">
    <property type="entry name" value="GAF"/>
</dbReference>
<dbReference type="NCBIfam" id="TIGR00254">
    <property type="entry name" value="GGDEF"/>
    <property type="match status" value="1"/>
</dbReference>
<evidence type="ECO:0000313" key="7">
    <source>
        <dbReference type="Proteomes" id="UP000002208"/>
    </source>
</evidence>
<keyword evidence="3" id="KW-0597">Phosphoprotein</keyword>
<dbReference type="CDD" id="cd00156">
    <property type="entry name" value="REC"/>
    <property type="match status" value="1"/>
</dbReference>
<reference evidence="6 7" key="1">
    <citation type="journal article" date="2009" name="PLoS Genet.">
        <title>Alliance of proteomics and genomics to unravel the specificities of Sahara bacterium Deinococcus deserti.</title>
        <authorList>
            <person name="de Groot A."/>
            <person name="Dulermo R."/>
            <person name="Ortet P."/>
            <person name="Blanchard L."/>
            <person name="Guerin P."/>
            <person name="Fernandez B."/>
            <person name="Vacherie B."/>
            <person name="Dossat C."/>
            <person name="Jolivet E."/>
            <person name="Siguier P."/>
            <person name="Chandler M."/>
            <person name="Barakat M."/>
            <person name="Dedieu A."/>
            <person name="Barbe V."/>
            <person name="Heulin T."/>
            <person name="Sommer S."/>
            <person name="Achouak W."/>
            <person name="Armengaud J."/>
        </authorList>
    </citation>
    <scope>NUCLEOTIDE SEQUENCE [LARGE SCALE GENOMIC DNA]</scope>
    <source>
        <strain evidence="7">DSM 17065 / CIP 109153 / LMG 22923 / VCD115</strain>
        <plasmid evidence="7">pDeide2</plasmid>
    </source>
</reference>
<dbReference type="SUPFAM" id="SSF52172">
    <property type="entry name" value="CheY-like"/>
    <property type="match status" value="1"/>
</dbReference>
<accession>C1D2S4</accession>
<organism evidence="6 7">
    <name type="scientific">Deinococcus deserti (strain DSM 17065 / CIP 109153 / LMG 22923 / VCD115)</name>
    <dbReference type="NCBI Taxonomy" id="546414"/>
    <lineage>
        <taxon>Bacteria</taxon>
        <taxon>Thermotogati</taxon>
        <taxon>Deinococcota</taxon>
        <taxon>Deinococci</taxon>
        <taxon>Deinococcales</taxon>
        <taxon>Deinococcaceae</taxon>
        <taxon>Deinococcus</taxon>
    </lineage>
</organism>
<dbReference type="Pfam" id="PF01590">
    <property type="entry name" value="GAF"/>
    <property type="match status" value="1"/>
</dbReference>
<dbReference type="InterPro" id="IPR050469">
    <property type="entry name" value="Diguanylate_Cyclase"/>
</dbReference>